<name>A0ACC3BNP1_PYRYE</name>
<evidence type="ECO:0000313" key="1">
    <source>
        <dbReference type="EMBL" id="KAK1859228.1"/>
    </source>
</evidence>
<protein>
    <submittedName>
        <fullName evidence="1">Uncharacterized protein</fullName>
    </submittedName>
</protein>
<organism evidence="1 2">
    <name type="scientific">Pyropia yezoensis</name>
    <name type="common">Susabi-nori</name>
    <name type="synonym">Porphyra yezoensis</name>
    <dbReference type="NCBI Taxonomy" id="2788"/>
    <lineage>
        <taxon>Eukaryota</taxon>
        <taxon>Rhodophyta</taxon>
        <taxon>Bangiophyceae</taxon>
        <taxon>Bangiales</taxon>
        <taxon>Bangiaceae</taxon>
        <taxon>Pyropia</taxon>
    </lineage>
</organism>
<gene>
    <name evidence="1" type="ORF">I4F81_001825</name>
</gene>
<keyword evidence="2" id="KW-1185">Reference proteome</keyword>
<sequence length="896" mass="94707">MAGVCCRRAWQRQPPPASSPTPPRHALAAVAAAAVAATVAVLAPASPAAAAVAAAAAAAGPSGASAAAVGARPSGAVAAGNYTPAPVAAALHARLCTADGRMPPPSLAIPNLLPAADAAVTAAAASVVCDTALDRVDPCVDFFTYACGGWLDRLRAAPAAARPPMDYGGAIKRRGGIAAAAAAAVVMDLLRTVDRRGPVADAAAFVHACVDDRPEGLAGWPAAVANPAGWEAELQRPEPLAVAVPYLGARAEPVDGRRGWVAALVGLGSLDVFPVYEWRLRRDQRRGPEDYAAYIEASFPILTARDLADAGDAGARALVRTALEFAAPVLGVATDNATVGGVVGVLRRMAAIESATRDLPDVVRDEQRLETGLYSSGALSQYLLLPQVLHAYGFDLSSRVRGPVNYPVYLDDPPHLLRDLPAVGFRGGPAGTTAVPPATVRAYFVFALVVRMYQEGVLTRPVWPDGVRPSTRLFGVATPGGPPKPTPPPGVGGGIGLPPAIDECLFQMQLRGPRLHDTLDVEYQRAHAASHKEQVELLFSIKDAVGRGMRSLWLPIMSRGWFSRLTFSRLHLKLRRLLVRVGGVTEDSPQLVAFRRLVKKSGGRVLQRADDWPLAWTVAAGVTRTVAADLFRYNRVATRGDPPVHDLKAAAYEPAAYYDASLNLLFLSARTAEAPYVDAALPRSMAFGAVGAVLSHEVVHLLTGVSRESDSRGRPFNWTTPADERELTRREGCYARKYSRYTPSVFVPPADGGPPGEPPAEVAPIDGDRTVDENVADVEGLRLAWMALVQEHRRGGVDGGGVDGGRRGGDRGGGSRGNALLEAAFTKPQLFFLGRAQLLCAAYDRETLAGGQPFSRYATNEFRVQGPMSEMPAFARAWGCPAGTPYTPQQCPTMFF</sequence>
<reference evidence="1" key="1">
    <citation type="submission" date="2019-11" db="EMBL/GenBank/DDBJ databases">
        <title>Nori genome reveals adaptations in red seaweeds to the harsh intertidal environment.</title>
        <authorList>
            <person name="Wang D."/>
            <person name="Mao Y."/>
        </authorList>
    </citation>
    <scope>NUCLEOTIDE SEQUENCE</scope>
    <source>
        <tissue evidence="1">Gametophyte</tissue>
    </source>
</reference>
<dbReference type="EMBL" id="CM020618">
    <property type="protein sequence ID" value="KAK1859228.1"/>
    <property type="molecule type" value="Genomic_DNA"/>
</dbReference>
<proteinExistence type="predicted"/>
<accession>A0ACC3BNP1</accession>
<dbReference type="Proteomes" id="UP000798662">
    <property type="component" value="Chromosome 1"/>
</dbReference>
<comment type="caution">
    <text evidence="1">The sequence shown here is derived from an EMBL/GenBank/DDBJ whole genome shotgun (WGS) entry which is preliminary data.</text>
</comment>
<evidence type="ECO:0000313" key="2">
    <source>
        <dbReference type="Proteomes" id="UP000798662"/>
    </source>
</evidence>